<dbReference type="InterPro" id="IPR006685">
    <property type="entry name" value="MscS_channel_2nd"/>
</dbReference>
<dbReference type="RefSeq" id="WP_190205312.1">
    <property type="nucleotide sequence ID" value="NZ_BNBI01000007.1"/>
</dbReference>
<feature type="transmembrane region" description="Helical" evidence="7">
    <location>
        <begin position="12"/>
        <end position="31"/>
    </location>
</feature>
<keyword evidence="5 7" id="KW-1133">Transmembrane helix</keyword>
<evidence type="ECO:0000256" key="1">
    <source>
        <dbReference type="ARBA" id="ARBA00004651"/>
    </source>
</evidence>
<comment type="caution">
    <text evidence="11">The sequence shown here is derived from an EMBL/GenBank/DDBJ whole genome shotgun (WGS) entry which is preliminary data.</text>
</comment>
<sequence>MIRDLTVDHLVFAGIALAAGLIGAFLARMLLRWLGKHAGRTRWSGDDVIVDALRSVVPWAAVLSGAAGAAAALPLTRTVQHNVNQGLTVLFIAVVTVSAARVVAGLVRTVTTSRSGVAGSATIFVNITRVLVLAIGFLVMLQTLGISIAPMLTALGVGGLAVALALQDTLANLFAGLHILASKTVQPGDYIRLSSGEEGYVEDINWRQTTVSDLSNNLIVIPNGQLAKTNMTNFMRPEQRLTITVQVGVAYDSDLEQVERVTAEVVTEVMTEITGAVPEHEPAVRFHTFGDSRIGFTVVLGVGEFSDQYRIKHEFIKKLHRRYREEGIRIPSPARTVALQQGAVVFPHQRSGEEITAH</sequence>
<feature type="domain" description="Mechanosensitive ion channel MscS C-terminal" evidence="9">
    <location>
        <begin position="243"/>
        <end position="330"/>
    </location>
</feature>
<evidence type="ECO:0000256" key="5">
    <source>
        <dbReference type="ARBA" id="ARBA00022989"/>
    </source>
</evidence>
<dbReference type="Pfam" id="PF00924">
    <property type="entry name" value="MS_channel_2nd"/>
    <property type="match status" value="1"/>
</dbReference>
<name>A0A919AGX7_9ACTN</name>
<evidence type="ECO:0000256" key="4">
    <source>
        <dbReference type="ARBA" id="ARBA00022692"/>
    </source>
</evidence>
<dbReference type="GO" id="GO:0005886">
    <property type="term" value="C:plasma membrane"/>
    <property type="evidence" value="ECO:0007669"/>
    <property type="project" value="UniProtKB-SubCell"/>
</dbReference>
<dbReference type="SUPFAM" id="SSF82861">
    <property type="entry name" value="Mechanosensitive channel protein MscS (YggB), transmembrane region"/>
    <property type="match status" value="1"/>
</dbReference>
<dbReference type="Gene3D" id="1.10.287.1260">
    <property type="match status" value="1"/>
</dbReference>
<feature type="domain" description="Mechanosensitive ion channel MscS" evidence="8">
    <location>
        <begin position="168"/>
        <end position="235"/>
    </location>
</feature>
<evidence type="ECO:0000259" key="9">
    <source>
        <dbReference type="Pfam" id="PF21082"/>
    </source>
</evidence>
<proteinExistence type="inferred from homology"/>
<dbReference type="Pfam" id="PF21088">
    <property type="entry name" value="MS_channel_1st"/>
    <property type="match status" value="1"/>
</dbReference>
<evidence type="ECO:0000313" key="12">
    <source>
        <dbReference type="Proteomes" id="UP000630718"/>
    </source>
</evidence>
<dbReference type="InterPro" id="IPR023408">
    <property type="entry name" value="MscS_beta-dom_sf"/>
</dbReference>
<organism evidence="11 12">
    <name type="scientific">Streptomyces fumanus</name>
    <dbReference type="NCBI Taxonomy" id="67302"/>
    <lineage>
        <taxon>Bacteria</taxon>
        <taxon>Bacillati</taxon>
        <taxon>Actinomycetota</taxon>
        <taxon>Actinomycetes</taxon>
        <taxon>Kitasatosporales</taxon>
        <taxon>Streptomycetaceae</taxon>
        <taxon>Streptomyces</taxon>
    </lineage>
</organism>
<dbReference type="SUPFAM" id="SSF82689">
    <property type="entry name" value="Mechanosensitive channel protein MscS (YggB), C-terminal domain"/>
    <property type="match status" value="1"/>
</dbReference>
<feature type="transmembrane region" description="Helical" evidence="7">
    <location>
        <begin position="52"/>
        <end position="73"/>
    </location>
</feature>
<feature type="transmembrane region" description="Helical" evidence="7">
    <location>
        <begin position="146"/>
        <end position="166"/>
    </location>
</feature>
<comment type="similarity">
    <text evidence="2">Belongs to the MscS (TC 1.A.23) family.</text>
</comment>
<dbReference type="InterPro" id="IPR049142">
    <property type="entry name" value="MS_channel_1st"/>
</dbReference>
<evidence type="ECO:0000259" key="10">
    <source>
        <dbReference type="Pfam" id="PF21088"/>
    </source>
</evidence>
<accession>A0A919AGX7</accession>
<dbReference type="PANTHER" id="PTHR30566">
    <property type="entry name" value="YNAI-RELATED MECHANOSENSITIVE ION CHANNEL"/>
    <property type="match status" value="1"/>
</dbReference>
<keyword evidence="6 7" id="KW-0472">Membrane</keyword>
<protein>
    <submittedName>
        <fullName evidence="11">Mechanosensitive ion channel protein</fullName>
    </submittedName>
</protein>
<evidence type="ECO:0000313" key="11">
    <source>
        <dbReference type="EMBL" id="GHF07802.1"/>
    </source>
</evidence>
<reference evidence="11" key="1">
    <citation type="journal article" date="2014" name="Int. J. Syst. Evol. Microbiol.">
        <title>Complete genome sequence of Corynebacterium casei LMG S-19264T (=DSM 44701T), isolated from a smear-ripened cheese.</title>
        <authorList>
            <consortium name="US DOE Joint Genome Institute (JGI-PGF)"/>
            <person name="Walter F."/>
            <person name="Albersmeier A."/>
            <person name="Kalinowski J."/>
            <person name="Ruckert C."/>
        </authorList>
    </citation>
    <scope>NUCLEOTIDE SEQUENCE</scope>
    <source>
        <strain evidence="11">JCM 4477</strain>
    </source>
</reference>
<dbReference type="Pfam" id="PF21082">
    <property type="entry name" value="MS_channel_3rd"/>
    <property type="match status" value="1"/>
</dbReference>
<dbReference type="AlphaFoldDB" id="A0A919AGX7"/>
<keyword evidence="4 7" id="KW-0812">Transmembrane</keyword>
<dbReference type="PANTHER" id="PTHR30566:SF25">
    <property type="entry name" value="INNER MEMBRANE PROTEIN"/>
    <property type="match status" value="1"/>
</dbReference>
<evidence type="ECO:0000256" key="3">
    <source>
        <dbReference type="ARBA" id="ARBA00022475"/>
    </source>
</evidence>
<reference evidence="11" key="2">
    <citation type="submission" date="2020-09" db="EMBL/GenBank/DDBJ databases">
        <authorList>
            <person name="Sun Q."/>
            <person name="Ohkuma M."/>
        </authorList>
    </citation>
    <scope>NUCLEOTIDE SEQUENCE</scope>
    <source>
        <strain evidence="11">JCM 4477</strain>
    </source>
</reference>
<dbReference type="InterPro" id="IPR010920">
    <property type="entry name" value="LSM_dom_sf"/>
</dbReference>
<dbReference type="EMBL" id="BNBI01000007">
    <property type="protein sequence ID" value="GHF07802.1"/>
    <property type="molecule type" value="Genomic_DNA"/>
</dbReference>
<dbReference type="Gene3D" id="2.30.30.60">
    <property type="match status" value="1"/>
</dbReference>
<keyword evidence="12" id="KW-1185">Reference proteome</keyword>
<comment type="subcellular location">
    <subcellularLocation>
        <location evidence="1">Cell membrane</location>
        <topology evidence="1">Multi-pass membrane protein</topology>
    </subcellularLocation>
</comment>
<evidence type="ECO:0000256" key="2">
    <source>
        <dbReference type="ARBA" id="ARBA00008017"/>
    </source>
</evidence>
<keyword evidence="3" id="KW-1003">Cell membrane</keyword>
<feature type="transmembrane region" description="Helical" evidence="7">
    <location>
        <begin position="116"/>
        <end position="140"/>
    </location>
</feature>
<feature type="transmembrane region" description="Helical" evidence="7">
    <location>
        <begin position="85"/>
        <end position="104"/>
    </location>
</feature>
<feature type="domain" description="Mechanosensitive ion channel transmembrane helices 2/3" evidence="10">
    <location>
        <begin position="126"/>
        <end position="167"/>
    </location>
</feature>
<evidence type="ECO:0000256" key="7">
    <source>
        <dbReference type="SAM" id="Phobius"/>
    </source>
</evidence>
<dbReference type="Proteomes" id="UP000630718">
    <property type="component" value="Unassembled WGS sequence"/>
</dbReference>
<dbReference type="SUPFAM" id="SSF50182">
    <property type="entry name" value="Sm-like ribonucleoproteins"/>
    <property type="match status" value="1"/>
</dbReference>
<dbReference type="InterPro" id="IPR011014">
    <property type="entry name" value="MscS_channel_TM-2"/>
</dbReference>
<evidence type="ECO:0000256" key="6">
    <source>
        <dbReference type="ARBA" id="ARBA00023136"/>
    </source>
</evidence>
<evidence type="ECO:0000259" key="8">
    <source>
        <dbReference type="Pfam" id="PF00924"/>
    </source>
</evidence>
<gene>
    <name evidence="11" type="ORF">GCM10018772_36060</name>
</gene>
<dbReference type="Gene3D" id="3.30.70.100">
    <property type="match status" value="1"/>
</dbReference>
<dbReference type="InterPro" id="IPR049278">
    <property type="entry name" value="MS_channel_C"/>
</dbReference>
<dbReference type="InterPro" id="IPR011066">
    <property type="entry name" value="MscS_channel_C_sf"/>
</dbReference>
<dbReference type="GO" id="GO:0055085">
    <property type="term" value="P:transmembrane transport"/>
    <property type="evidence" value="ECO:0007669"/>
    <property type="project" value="InterPro"/>
</dbReference>